<reference evidence="4" key="2">
    <citation type="submission" date="2025-08" db="UniProtKB">
        <authorList>
            <consortium name="Ensembl"/>
        </authorList>
    </citation>
    <scope>IDENTIFICATION</scope>
</reference>
<evidence type="ECO:0000313" key="4">
    <source>
        <dbReference type="Ensembl" id="ENSECRP00000015034.1"/>
    </source>
</evidence>
<protein>
    <submittedName>
        <fullName evidence="4">A-kinase anchor protein 17B-like</fullName>
    </submittedName>
</protein>
<feature type="compositionally biased region" description="Basic and acidic residues" evidence="2">
    <location>
        <begin position="748"/>
        <end position="762"/>
    </location>
</feature>
<dbReference type="InterPro" id="IPR000504">
    <property type="entry name" value="RRM_dom"/>
</dbReference>
<evidence type="ECO:0000313" key="5">
    <source>
        <dbReference type="Proteomes" id="UP000694620"/>
    </source>
</evidence>
<feature type="compositionally biased region" description="Basic and acidic residues" evidence="2">
    <location>
        <begin position="319"/>
        <end position="335"/>
    </location>
</feature>
<dbReference type="Ensembl" id="ENSECRT00000015298.1">
    <property type="protein sequence ID" value="ENSECRP00000015034.1"/>
    <property type="gene ID" value="ENSECRG00000010018.1"/>
</dbReference>
<dbReference type="InterPro" id="IPR056852">
    <property type="entry name" value="AK17A/B"/>
</dbReference>
<feature type="region of interest" description="Disordered" evidence="2">
    <location>
        <begin position="668"/>
        <end position="801"/>
    </location>
</feature>
<dbReference type="GeneTree" id="ENSGT00440000039314"/>
<feature type="compositionally biased region" description="Basic residues" evidence="2">
    <location>
        <begin position="301"/>
        <end position="318"/>
    </location>
</feature>
<feature type="compositionally biased region" description="Basic residues" evidence="2">
    <location>
        <begin position="719"/>
        <end position="728"/>
    </location>
</feature>
<feature type="region of interest" description="Disordered" evidence="2">
    <location>
        <begin position="380"/>
        <end position="430"/>
    </location>
</feature>
<dbReference type="PROSITE" id="PS50102">
    <property type="entry name" value="RRM"/>
    <property type="match status" value="1"/>
</dbReference>
<evidence type="ECO:0000259" key="3">
    <source>
        <dbReference type="PROSITE" id="PS50102"/>
    </source>
</evidence>
<feature type="compositionally biased region" description="Basic and acidic residues" evidence="2">
    <location>
        <begin position="268"/>
        <end position="291"/>
    </location>
</feature>
<dbReference type="CDD" id="cd12264">
    <property type="entry name" value="RRM_AKAP17A"/>
    <property type="match status" value="1"/>
</dbReference>
<feature type="compositionally biased region" description="Basic residues" evidence="2">
    <location>
        <begin position="763"/>
        <end position="794"/>
    </location>
</feature>
<dbReference type="OrthoDB" id="1918237at2759"/>
<feature type="region of interest" description="Disordered" evidence="2">
    <location>
        <begin position="268"/>
        <end position="345"/>
    </location>
</feature>
<proteinExistence type="predicted"/>
<feature type="region of interest" description="Disordered" evidence="2">
    <location>
        <begin position="861"/>
        <end position="881"/>
    </location>
</feature>
<feature type="compositionally biased region" description="Basic residues" evidence="2">
    <location>
        <begin position="668"/>
        <end position="680"/>
    </location>
</feature>
<keyword evidence="1" id="KW-0694">RNA-binding</keyword>
<keyword evidence="5" id="KW-1185">Reference proteome</keyword>
<dbReference type="PANTHER" id="PTHR12484">
    <property type="entry name" value="B-LYMPHOCYTE ANTIGEN-RELATED"/>
    <property type="match status" value="1"/>
</dbReference>
<gene>
    <name evidence="4" type="primary">LOC114662178</name>
</gene>
<accession>A0A8C4SE44</accession>
<dbReference type="Gene3D" id="3.30.70.330">
    <property type="match status" value="1"/>
</dbReference>
<dbReference type="RefSeq" id="XP_028671373.1">
    <property type="nucleotide sequence ID" value="XM_028815540.2"/>
</dbReference>
<dbReference type="AlphaFoldDB" id="A0A8C4SE44"/>
<dbReference type="Pfam" id="PF25015">
    <property type="entry name" value="RBD_AKAP-17A"/>
    <property type="match status" value="1"/>
</dbReference>
<reference evidence="4" key="1">
    <citation type="submission" date="2021-06" db="EMBL/GenBank/DDBJ databases">
        <authorList>
            <consortium name="Wellcome Sanger Institute Data Sharing"/>
        </authorList>
    </citation>
    <scope>NUCLEOTIDE SEQUENCE [LARGE SCALE GENOMIC DNA]</scope>
</reference>
<name>A0A8C4SE44_ERPCA</name>
<sequence>MLRRDGDKMLATIVHNTSEALDLCPIHCLYLTPIAKLAITVMLPELKEPGKVCSNWEVMAKLKQVVQPYQFSALRVAKSSIQFIHFEGELETKSLVYILQSRLHGKTIAVPGFSEPLKVQAKESFVDFPSQPEWEAFFRAPESIIDTVHVEGLPCKWFACKVSNSEKPSEEIVQEVFEKFGTIRKMDIPMLDMYREEMYSRNSLNSFGGLHTFDVYIQYETEEDLFRAMKSLRGMKLMLKDDDGKALACSLKVTFDTTNHLSDAAVERRQQEKQQLKNLEDQRQQEKLREKEEEEAESKRKAAQHLLRRQRKQKKREQRLKQQQDNHHVENVKCEDTEEPDVTQDSRWEERKFVLALRRLQSIKLLAVLFENIQKSINKLPKSGEMPKEKMEEKEEEAQQVPEEPRKLSPSDNDDRTNADGDLSSIPHQSSVALVKSATRNYESDSLKVTIKQNHEDRDIAQSFKRYMGMRVQMSYVPPQSNLNRSGKREKIYESEEFLNYLLNYYSCPSYARLCHSLPAPKEQTEGWQRMVCSNGKNFQISLRNTDGNVSTKAGIYQNGGHVAFRKEDQHMWKFTLKRVETNSFDLDNDGIIMGNNRDVSEQCKKARTFKDMEEIQQSDLAYGKKRACTPEALMSVHSEKIKTSSTDEVKANIGVRNDWENINISGKIRKKKGSQRHSKQSKEQNDKVRDNWHEEDGDVFPAGESFSVKPPLQAKREKVLKKKKKMHSFNEAGMDQLCPKIKKTKSKKMEHPCKEKDVEKKERKKRKNSRHDKNEPKHKKRRADKSRSTTKGKRTLDQRTELYHNPKYLWDESANGQNYFQSFGSFNYYHEEMRQWLPTNCKEPSDENRACAKSRFTLKHATHQPGKAPLGRRTSNKISK</sequence>
<dbReference type="InterPro" id="IPR012677">
    <property type="entry name" value="Nucleotide-bd_a/b_plait_sf"/>
</dbReference>
<evidence type="ECO:0000256" key="2">
    <source>
        <dbReference type="SAM" id="MobiDB-lite"/>
    </source>
</evidence>
<reference evidence="4" key="3">
    <citation type="submission" date="2025-09" db="UniProtKB">
        <authorList>
            <consortium name="Ensembl"/>
        </authorList>
    </citation>
    <scope>IDENTIFICATION</scope>
</reference>
<dbReference type="SUPFAM" id="SSF54928">
    <property type="entry name" value="RNA-binding domain, RBD"/>
    <property type="match status" value="1"/>
</dbReference>
<feature type="compositionally biased region" description="Basic and acidic residues" evidence="2">
    <location>
        <begin position="403"/>
        <end position="419"/>
    </location>
</feature>
<organism evidence="4 5">
    <name type="scientific">Erpetoichthys calabaricus</name>
    <name type="common">Rope fish</name>
    <name type="synonym">Calamoichthys calabaricus</name>
    <dbReference type="NCBI Taxonomy" id="27687"/>
    <lineage>
        <taxon>Eukaryota</taxon>
        <taxon>Metazoa</taxon>
        <taxon>Chordata</taxon>
        <taxon>Craniata</taxon>
        <taxon>Vertebrata</taxon>
        <taxon>Euteleostomi</taxon>
        <taxon>Actinopterygii</taxon>
        <taxon>Polypteriformes</taxon>
        <taxon>Polypteridae</taxon>
        <taxon>Erpetoichthys</taxon>
    </lineage>
</organism>
<evidence type="ECO:0000256" key="1">
    <source>
        <dbReference type="PROSITE-ProRule" id="PRU00176"/>
    </source>
</evidence>
<dbReference type="Proteomes" id="UP000694620">
    <property type="component" value="Chromosome 12"/>
</dbReference>
<dbReference type="GO" id="GO:0003723">
    <property type="term" value="F:RNA binding"/>
    <property type="evidence" value="ECO:0007669"/>
    <property type="project" value="UniProtKB-UniRule"/>
</dbReference>
<dbReference type="PANTHER" id="PTHR12484:SF1">
    <property type="entry name" value="A-KINASE ANCHOR PROTEIN 17B"/>
    <property type="match status" value="1"/>
</dbReference>
<feature type="compositionally biased region" description="Basic and acidic residues" evidence="2">
    <location>
        <begin position="681"/>
        <end position="695"/>
    </location>
</feature>
<feature type="domain" description="RRM" evidence="3">
    <location>
        <begin position="146"/>
        <end position="254"/>
    </location>
</feature>
<dbReference type="InterPro" id="IPR035979">
    <property type="entry name" value="RBD_domain_sf"/>
</dbReference>
<dbReference type="GeneID" id="114662178"/>